<keyword evidence="3" id="KW-0560">Oxidoreductase</keyword>
<sequence>MQNEIIYDVAIIGAGPAGLNAALYSSRSGLKTILLEKEVPGGKINATAEVENWLGIKNIKGYELADNLFNHAVAFGAEFKSAEVEDINNISENRKEIILKNGSTILSKTIIIATGLINRKPNDIENFELFDKKGINYCGVCDGPLYRGKTIFVLGDGNSAFEEALYLTSFSENITLITRSDKFYADELTVQKVISEPKIRILKNTYIKSLNGHEFLESVDLINHNGKITTEKCDSLFPMIGFIPTTSFIKNLNIANENGYISTDKNMETNIPGIYAAGDIRSKEVRQIITAASDGAIAAKAIWNKLK</sequence>
<keyword evidence="2" id="KW-0274">FAD</keyword>
<keyword evidence="5" id="KW-0676">Redox-active center</keyword>
<dbReference type="Proteomes" id="UP000772186">
    <property type="component" value="Unassembled WGS sequence"/>
</dbReference>
<name>A0A953NH08_9MOLU</name>
<dbReference type="PANTHER" id="PTHR48105">
    <property type="entry name" value="THIOREDOXIN REDUCTASE 1-RELATED-RELATED"/>
    <property type="match status" value="1"/>
</dbReference>
<dbReference type="InterPro" id="IPR023753">
    <property type="entry name" value="FAD/NAD-binding_dom"/>
</dbReference>
<dbReference type="InterPro" id="IPR036188">
    <property type="entry name" value="FAD/NAD-bd_sf"/>
</dbReference>
<keyword evidence="4" id="KW-1015">Disulfide bond</keyword>
<evidence type="ECO:0000256" key="5">
    <source>
        <dbReference type="ARBA" id="ARBA00023284"/>
    </source>
</evidence>
<dbReference type="GO" id="GO:0016668">
    <property type="term" value="F:oxidoreductase activity, acting on a sulfur group of donors, NAD(P) as acceptor"/>
    <property type="evidence" value="ECO:0007669"/>
    <property type="project" value="UniProtKB-ARBA"/>
</dbReference>
<comment type="caution">
    <text evidence="7">The sequence shown here is derived from an EMBL/GenBank/DDBJ whole genome shotgun (WGS) entry which is preliminary data.</text>
</comment>
<evidence type="ECO:0000256" key="2">
    <source>
        <dbReference type="ARBA" id="ARBA00022827"/>
    </source>
</evidence>
<evidence type="ECO:0000313" key="8">
    <source>
        <dbReference type="Proteomes" id="UP000772186"/>
    </source>
</evidence>
<organism evidence="7 8">
    <name type="scientific">Mycoplasma tauri</name>
    <dbReference type="NCBI Taxonomy" id="547987"/>
    <lineage>
        <taxon>Bacteria</taxon>
        <taxon>Bacillati</taxon>
        <taxon>Mycoplasmatota</taxon>
        <taxon>Mollicutes</taxon>
        <taxon>Mycoplasmataceae</taxon>
        <taxon>Mycoplasma</taxon>
    </lineage>
</organism>
<evidence type="ECO:0000256" key="1">
    <source>
        <dbReference type="ARBA" id="ARBA00022630"/>
    </source>
</evidence>
<dbReference type="Pfam" id="PF07992">
    <property type="entry name" value="Pyr_redox_2"/>
    <property type="match status" value="1"/>
</dbReference>
<accession>A0A953NH08</accession>
<dbReference type="SUPFAM" id="SSF51905">
    <property type="entry name" value="FAD/NAD(P)-binding domain"/>
    <property type="match status" value="1"/>
</dbReference>
<dbReference type="Gene3D" id="3.50.50.60">
    <property type="entry name" value="FAD/NAD(P)-binding domain"/>
    <property type="match status" value="2"/>
</dbReference>
<evidence type="ECO:0000256" key="4">
    <source>
        <dbReference type="ARBA" id="ARBA00023157"/>
    </source>
</evidence>
<evidence type="ECO:0000259" key="6">
    <source>
        <dbReference type="Pfam" id="PF07992"/>
    </source>
</evidence>
<dbReference type="PROSITE" id="PS00573">
    <property type="entry name" value="PYRIDINE_REDOX_2"/>
    <property type="match status" value="1"/>
</dbReference>
<dbReference type="EMBL" id="JAIQBY010000023">
    <property type="protein sequence ID" value="MBZ4195521.1"/>
    <property type="molecule type" value="Genomic_DNA"/>
</dbReference>
<dbReference type="InterPro" id="IPR050097">
    <property type="entry name" value="Ferredoxin-NADP_redctase_2"/>
</dbReference>
<feature type="domain" description="FAD/NAD(P)-binding" evidence="6">
    <location>
        <begin position="7"/>
        <end position="295"/>
    </location>
</feature>
<reference evidence="7 8" key="1">
    <citation type="submission" date="2021-09" db="EMBL/GenBank/DDBJ databases">
        <title>WGS of Mycoplasma sp. Zaradi2 strains.</title>
        <authorList>
            <person name="Spergser J."/>
        </authorList>
    </citation>
    <scope>NUCLEOTIDE SEQUENCE [LARGE SCALE GENOMIC DNA]</scope>
    <source>
        <strain evidence="7 8">1331</strain>
    </source>
</reference>
<proteinExistence type="predicted"/>
<evidence type="ECO:0000256" key="3">
    <source>
        <dbReference type="ARBA" id="ARBA00023002"/>
    </source>
</evidence>
<dbReference type="PRINTS" id="PR00469">
    <property type="entry name" value="PNDRDTASEII"/>
</dbReference>
<dbReference type="AlphaFoldDB" id="A0A953NH08"/>
<dbReference type="PRINTS" id="PR00368">
    <property type="entry name" value="FADPNR"/>
</dbReference>
<dbReference type="RefSeq" id="WP_223644736.1">
    <property type="nucleotide sequence ID" value="NZ_JAIQBX010000008.1"/>
</dbReference>
<evidence type="ECO:0000313" key="7">
    <source>
        <dbReference type="EMBL" id="MBZ4195521.1"/>
    </source>
</evidence>
<keyword evidence="1" id="KW-0285">Flavoprotein</keyword>
<gene>
    <name evidence="7" type="ORF">LAD73_02210</name>
</gene>
<dbReference type="InterPro" id="IPR008255">
    <property type="entry name" value="Pyr_nucl-diS_OxRdtase_2_AS"/>
</dbReference>
<keyword evidence="8" id="KW-1185">Reference proteome</keyword>
<protein>
    <submittedName>
        <fullName evidence="7">FAD-dependent oxidoreductase</fullName>
    </submittedName>
</protein>